<protein>
    <recommendedName>
        <fullName evidence="4">Leucine rich immune protein (Coil-less)</fullName>
    </recommendedName>
</protein>
<dbReference type="InterPro" id="IPR032675">
    <property type="entry name" value="LRR_dom_sf"/>
</dbReference>
<feature type="signal peptide" evidence="1">
    <location>
        <begin position="1"/>
        <end position="22"/>
    </location>
</feature>
<keyword evidence="1" id="KW-0732">Signal</keyword>
<dbReference type="PROSITE" id="PS51450">
    <property type="entry name" value="LRR"/>
    <property type="match status" value="1"/>
</dbReference>
<reference evidence="3" key="1">
    <citation type="submission" date="2013-09" db="EMBL/GenBank/DDBJ databases">
        <title>The Genome Sequence of Anopheles maculatus species B.</title>
        <authorList>
            <consortium name="The Broad Institute Genomics Platform"/>
            <person name="Neafsey D.E."/>
            <person name="Besansky N."/>
            <person name="Howell P."/>
            <person name="Walton C."/>
            <person name="Young S.K."/>
            <person name="Zeng Q."/>
            <person name="Gargeya S."/>
            <person name="Fitzgerald M."/>
            <person name="Haas B."/>
            <person name="Abouelleil A."/>
            <person name="Allen A.W."/>
            <person name="Alvarado L."/>
            <person name="Arachchi H.M."/>
            <person name="Berlin A.M."/>
            <person name="Chapman S.B."/>
            <person name="Gainer-Dewar J."/>
            <person name="Goldberg J."/>
            <person name="Griggs A."/>
            <person name="Gujja S."/>
            <person name="Hansen M."/>
            <person name="Howarth C."/>
            <person name="Imamovic A."/>
            <person name="Ireland A."/>
            <person name="Larimer J."/>
            <person name="McCowan C."/>
            <person name="Murphy C."/>
            <person name="Pearson M."/>
            <person name="Poon T.W."/>
            <person name="Priest M."/>
            <person name="Roberts A."/>
            <person name="Saif S."/>
            <person name="Shea T."/>
            <person name="Sisk P."/>
            <person name="Sykes S."/>
            <person name="Wortman J."/>
            <person name="Nusbaum C."/>
            <person name="Birren B."/>
        </authorList>
    </citation>
    <scope>NUCLEOTIDE SEQUENCE [LARGE SCALE GENOMIC DNA]</scope>
    <source>
        <strain evidence="3">maculatus3</strain>
    </source>
</reference>
<accession>A0A182SJB5</accession>
<evidence type="ECO:0000313" key="3">
    <source>
        <dbReference type="Proteomes" id="UP000075901"/>
    </source>
</evidence>
<dbReference type="AlphaFoldDB" id="A0A182SJB5"/>
<name>A0A182SJB5_9DIPT</name>
<dbReference type="VEuPathDB" id="VectorBase:AMAM007892"/>
<dbReference type="Gene3D" id="3.80.10.10">
    <property type="entry name" value="Ribonuclease Inhibitor"/>
    <property type="match status" value="1"/>
</dbReference>
<keyword evidence="3" id="KW-1185">Reference proteome</keyword>
<dbReference type="InterPro" id="IPR001611">
    <property type="entry name" value="Leu-rich_rpt"/>
</dbReference>
<reference evidence="2" key="2">
    <citation type="submission" date="2020-05" db="UniProtKB">
        <authorList>
            <consortium name="EnsemblMetazoa"/>
        </authorList>
    </citation>
    <scope>IDENTIFICATION</scope>
    <source>
        <strain evidence="2">maculatus3</strain>
    </source>
</reference>
<evidence type="ECO:0000313" key="2">
    <source>
        <dbReference type="EnsemblMetazoa" id="AMAM007892-PA"/>
    </source>
</evidence>
<proteinExistence type="predicted"/>
<evidence type="ECO:0000256" key="1">
    <source>
        <dbReference type="SAM" id="SignalP"/>
    </source>
</evidence>
<dbReference type="Proteomes" id="UP000075901">
    <property type="component" value="Unassembled WGS sequence"/>
</dbReference>
<feature type="chain" id="PRO_5008135864" description="Leucine rich immune protein (Coil-less)" evidence="1">
    <location>
        <begin position="23"/>
        <end position="163"/>
    </location>
</feature>
<dbReference type="EnsemblMetazoa" id="AMAM007892-RA">
    <property type="protein sequence ID" value="AMAM007892-PA"/>
    <property type="gene ID" value="AMAM007892"/>
</dbReference>
<organism evidence="2 3">
    <name type="scientific">Anopheles maculatus</name>
    <dbReference type="NCBI Taxonomy" id="74869"/>
    <lineage>
        <taxon>Eukaryota</taxon>
        <taxon>Metazoa</taxon>
        <taxon>Ecdysozoa</taxon>
        <taxon>Arthropoda</taxon>
        <taxon>Hexapoda</taxon>
        <taxon>Insecta</taxon>
        <taxon>Pterygota</taxon>
        <taxon>Neoptera</taxon>
        <taxon>Endopterygota</taxon>
        <taxon>Diptera</taxon>
        <taxon>Nematocera</taxon>
        <taxon>Culicoidea</taxon>
        <taxon>Culicidae</taxon>
        <taxon>Anophelinae</taxon>
        <taxon>Anopheles</taxon>
        <taxon>Anopheles maculatus group</taxon>
    </lineage>
</organism>
<sequence length="163" mass="18458">MLANHLSGCSFLPLLLIAVTSANYTKTAWEHPCDPGSEVFACSVPNFLYHPYENYSSLIAPDTVQKVRLGYPTDKKIVSRETITAYDEVLHMVLKRPKAIQIAYASIKQLDIPYDLEYADFRGNSIQTVHAPALKETEYALRFLDLQHNDLDRIECLQALVNL</sequence>
<evidence type="ECO:0008006" key="4">
    <source>
        <dbReference type="Google" id="ProtNLM"/>
    </source>
</evidence>